<proteinExistence type="predicted"/>
<dbReference type="EMBL" id="AHKF01000018">
    <property type="protein sequence ID" value="EIA08440.1"/>
    <property type="molecule type" value="Genomic_DNA"/>
</dbReference>
<keyword evidence="1" id="KW-1133">Transmembrane helix</keyword>
<feature type="transmembrane region" description="Helical" evidence="1">
    <location>
        <begin position="171"/>
        <end position="192"/>
    </location>
</feature>
<dbReference type="eggNOG" id="ENOG502ZBRA">
    <property type="taxonomic scope" value="Bacteria"/>
</dbReference>
<protein>
    <submittedName>
        <fullName evidence="2">Membrane protein, putative</fullName>
    </submittedName>
</protein>
<evidence type="ECO:0000313" key="2">
    <source>
        <dbReference type="EMBL" id="EIA08440.1"/>
    </source>
</evidence>
<evidence type="ECO:0000313" key="3">
    <source>
        <dbReference type="Proteomes" id="UP000005566"/>
    </source>
</evidence>
<dbReference type="OrthoDB" id="828109at2"/>
<dbReference type="AlphaFoldDB" id="H7FS12"/>
<feature type="transmembrane region" description="Helical" evidence="1">
    <location>
        <begin position="62"/>
        <end position="82"/>
    </location>
</feature>
<organism evidence="2 3">
    <name type="scientific">Flavobacterium frigoris (strain PS1)</name>
    <dbReference type="NCBI Taxonomy" id="1086011"/>
    <lineage>
        <taxon>Bacteria</taxon>
        <taxon>Pseudomonadati</taxon>
        <taxon>Bacteroidota</taxon>
        <taxon>Flavobacteriia</taxon>
        <taxon>Flavobacteriales</taxon>
        <taxon>Flavobacteriaceae</taxon>
        <taxon>Flavobacterium</taxon>
    </lineage>
</organism>
<feature type="transmembrane region" description="Helical" evidence="1">
    <location>
        <begin position="264"/>
        <end position="282"/>
    </location>
</feature>
<keyword evidence="3" id="KW-1185">Reference proteome</keyword>
<dbReference type="PATRIC" id="fig|1086011.3.peg.2116"/>
<reference evidence="2 3" key="1">
    <citation type="journal article" date="2014" name="Acta Crystallogr. D">
        <title>Structure-based characterization and antifreeze properties of a hyperactive ice-binding protein from the Antarctic bacterium Flavobacterium frigoris PS1.</title>
        <authorList>
            <person name="Do H."/>
            <person name="Kim S.J."/>
            <person name="Kim H.J."/>
            <person name="Lee J.H."/>
        </authorList>
    </citation>
    <scope>NUCLEOTIDE SEQUENCE [LARGE SCALE GENOMIC DNA]</scope>
    <source>
        <strain evidence="2 3">PS1</strain>
    </source>
</reference>
<dbReference type="Proteomes" id="UP000005566">
    <property type="component" value="Unassembled WGS sequence"/>
</dbReference>
<dbReference type="RefSeq" id="WP_007138339.1">
    <property type="nucleotide sequence ID" value="NZ_AHKF01000018.1"/>
</dbReference>
<accession>H7FS12</accession>
<keyword evidence="1" id="KW-0472">Membrane</keyword>
<gene>
    <name evidence="2" type="ORF">HJ01_02162</name>
</gene>
<dbReference type="STRING" id="1086011.HJ01_02162"/>
<feature type="transmembrane region" description="Helical" evidence="1">
    <location>
        <begin position="212"/>
        <end position="234"/>
    </location>
</feature>
<sequence length="307" mass="35778">MKILTSLFQALLSERTRVKVEKTILNIALLSFLIHLVIIYLQKFNIIDIGGNSELLKNPISAIYTPFSFILIYEVYLLIYYLPKSFTTYITKQYEIITLIIIRKLFKDLSSLELTSNWFEIKGDLKFTYDIVASLLLFYLIFQFQKYGKQKFEDKTEATDFIQRFVKKKKIIAVLLLPLFFVMASYTLINWLTGTPISSTQLPILESINNLFFDQFFTVLILVDVVLLLISFFYTDEFHKIMRNSGFIISTILIRMSFGVSGLVNVILIVAAVLFGLMIIIIHNKYERDILSTNEKMQKLHNDENET</sequence>
<feature type="transmembrane region" description="Helical" evidence="1">
    <location>
        <begin position="23"/>
        <end position="41"/>
    </location>
</feature>
<evidence type="ECO:0000256" key="1">
    <source>
        <dbReference type="SAM" id="Phobius"/>
    </source>
</evidence>
<comment type="caution">
    <text evidence="2">The sequence shown here is derived from an EMBL/GenBank/DDBJ whole genome shotgun (WGS) entry which is preliminary data.</text>
</comment>
<name>H7FS12_FLAFP</name>
<keyword evidence="1" id="KW-0812">Transmembrane</keyword>